<dbReference type="InterPro" id="IPR050832">
    <property type="entry name" value="Bact_Acetyltransf"/>
</dbReference>
<evidence type="ECO:0000313" key="5">
    <source>
        <dbReference type="Proteomes" id="UP000236754"/>
    </source>
</evidence>
<dbReference type="EMBL" id="FNVU01000001">
    <property type="protein sequence ID" value="SEF54778.1"/>
    <property type="molecule type" value="Genomic_DNA"/>
</dbReference>
<dbReference type="InterPro" id="IPR000182">
    <property type="entry name" value="GNAT_dom"/>
</dbReference>
<dbReference type="AlphaFoldDB" id="A0A1H5SXW4"/>
<feature type="domain" description="N-acetyltransferase" evidence="3">
    <location>
        <begin position="5"/>
        <end position="168"/>
    </location>
</feature>
<dbReference type="Proteomes" id="UP000236754">
    <property type="component" value="Unassembled WGS sequence"/>
</dbReference>
<dbReference type="SUPFAM" id="SSF55729">
    <property type="entry name" value="Acyl-CoA N-acyltransferases (Nat)"/>
    <property type="match status" value="1"/>
</dbReference>
<keyword evidence="5" id="KW-1185">Reference proteome</keyword>
<dbReference type="PANTHER" id="PTHR43877">
    <property type="entry name" value="AMINOALKYLPHOSPHONATE N-ACETYLTRANSFERASE-RELATED-RELATED"/>
    <property type="match status" value="1"/>
</dbReference>
<evidence type="ECO:0000256" key="1">
    <source>
        <dbReference type="ARBA" id="ARBA00022679"/>
    </source>
</evidence>
<dbReference type="PROSITE" id="PS51186">
    <property type="entry name" value="GNAT"/>
    <property type="match status" value="1"/>
</dbReference>
<evidence type="ECO:0000313" key="4">
    <source>
        <dbReference type="EMBL" id="SEF54778.1"/>
    </source>
</evidence>
<dbReference type="Gene3D" id="3.40.630.30">
    <property type="match status" value="1"/>
</dbReference>
<proteinExistence type="predicted"/>
<dbReference type="RefSeq" id="WP_103883703.1">
    <property type="nucleotide sequence ID" value="NZ_FNVU01000001.1"/>
</dbReference>
<dbReference type="InterPro" id="IPR016181">
    <property type="entry name" value="Acyl_CoA_acyltransferase"/>
</dbReference>
<evidence type="ECO:0000259" key="3">
    <source>
        <dbReference type="PROSITE" id="PS51186"/>
    </source>
</evidence>
<sequence>MNDSVAVRTATTEDIEGIVTCSVALLTEDAAVRDPRVEPLWALRHGRESFEATLADPACLLLVAADPSGRVVGYLIGVLAEPVGVLPIRSATLRALYVAPERRGGGTGARLTADFFGWAREKGAVRAEVNAYAENVAGRRFYERQGFATRAIRLDLDLDGAPRAEPEERSGA</sequence>
<reference evidence="4 5" key="1">
    <citation type="submission" date="2016-10" db="EMBL/GenBank/DDBJ databases">
        <authorList>
            <person name="de Groot N.N."/>
        </authorList>
    </citation>
    <scope>NUCLEOTIDE SEQUENCE [LARGE SCALE GENOMIC DNA]</scope>
    <source>
        <strain evidence="4 5">CGMCC 4.2023</strain>
    </source>
</reference>
<dbReference type="GO" id="GO:0016747">
    <property type="term" value="F:acyltransferase activity, transferring groups other than amino-acyl groups"/>
    <property type="evidence" value="ECO:0007669"/>
    <property type="project" value="InterPro"/>
</dbReference>
<name>A0A1H5SXW4_9ACTN</name>
<accession>A0A1H5SXW4</accession>
<keyword evidence="4" id="KW-0689">Ribosomal protein</keyword>
<evidence type="ECO:0000256" key="2">
    <source>
        <dbReference type="ARBA" id="ARBA00023315"/>
    </source>
</evidence>
<keyword evidence="1" id="KW-0808">Transferase</keyword>
<protein>
    <submittedName>
        <fullName evidence="4">Ribosomal protein S18 acetylase RimI</fullName>
    </submittedName>
</protein>
<dbReference type="GO" id="GO:0005840">
    <property type="term" value="C:ribosome"/>
    <property type="evidence" value="ECO:0007669"/>
    <property type="project" value="UniProtKB-KW"/>
</dbReference>
<dbReference type="CDD" id="cd04301">
    <property type="entry name" value="NAT_SF"/>
    <property type="match status" value="1"/>
</dbReference>
<keyword evidence="4" id="KW-0687">Ribonucleoprotein</keyword>
<organism evidence="4 5">
    <name type="scientific">Actinacidiphila yanglinensis</name>
    <dbReference type="NCBI Taxonomy" id="310779"/>
    <lineage>
        <taxon>Bacteria</taxon>
        <taxon>Bacillati</taxon>
        <taxon>Actinomycetota</taxon>
        <taxon>Actinomycetes</taxon>
        <taxon>Kitasatosporales</taxon>
        <taxon>Streptomycetaceae</taxon>
        <taxon>Actinacidiphila</taxon>
    </lineage>
</organism>
<gene>
    <name evidence="4" type="ORF">SAMN05216223_101299</name>
</gene>
<dbReference type="PANTHER" id="PTHR43877:SF1">
    <property type="entry name" value="ACETYLTRANSFERASE"/>
    <property type="match status" value="1"/>
</dbReference>
<dbReference type="OrthoDB" id="9799092at2"/>
<dbReference type="Pfam" id="PF00583">
    <property type="entry name" value="Acetyltransf_1"/>
    <property type="match status" value="1"/>
</dbReference>
<keyword evidence="2" id="KW-0012">Acyltransferase</keyword>